<keyword evidence="6" id="KW-1185">Reference proteome</keyword>
<evidence type="ECO:0000256" key="2">
    <source>
        <dbReference type="ARBA" id="ARBA00022679"/>
    </source>
</evidence>
<feature type="domain" description="Phosphate acetyl/butaryl transferase" evidence="4">
    <location>
        <begin position="81"/>
        <end position="294"/>
    </location>
</feature>
<dbReference type="RefSeq" id="WP_074597012.1">
    <property type="nucleotide sequence ID" value="NZ_FNHF01000001.1"/>
</dbReference>
<dbReference type="Proteomes" id="UP000182347">
    <property type="component" value="Unassembled WGS sequence"/>
</dbReference>
<dbReference type="EMBL" id="FNHF01000001">
    <property type="protein sequence ID" value="SDL63167.1"/>
    <property type="molecule type" value="Genomic_DNA"/>
</dbReference>
<dbReference type="PIRSF" id="PIRSF000428">
    <property type="entry name" value="P_Ac_trans"/>
    <property type="match status" value="1"/>
</dbReference>
<dbReference type="Gene3D" id="3.40.718.10">
    <property type="entry name" value="Isopropylmalate Dehydrogenase"/>
    <property type="match status" value="1"/>
</dbReference>
<dbReference type="STRING" id="482461.SAMN05216244_0191"/>
<dbReference type="NCBIfam" id="NF005837">
    <property type="entry name" value="PRK07742.1"/>
    <property type="match status" value="1"/>
</dbReference>
<dbReference type="InterPro" id="IPR050500">
    <property type="entry name" value="Phos_Acetyltrans/Butyryltrans"/>
</dbReference>
<accession>A0A1G9LN08</accession>
<evidence type="ECO:0000256" key="3">
    <source>
        <dbReference type="ARBA" id="ARBA00023315"/>
    </source>
</evidence>
<dbReference type="OrthoDB" id="9774179at2"/>
<dbReference type="PANTHER" id="PTHR43356:SF2">
    <property type="entry name" value="PHOSPHATE ACETYLTRANSFERASE"/>
    <property type="match status" value="1"/>
</dbReference>
<dbReference type="InterPro" id="IPR002505">
    <property type="entry name" value="PTA_PTB"/>
</dbReference>
<evidence type="ECO:0000313" key="5">
    <source>
        <dbReference type="EMBL" id="SDL63167.1"/>
    </source>
</evidence>
<protein>
    <submittedName>
        <fullName evidence="5">Phosphate butyryltransferase</fullName>
    </submittedName>
</protein>
<dbReference type="SUPFAM" id="SSF53659">
    <property type="entry name" value="Isocitrate/Isopropylmalate dehydrogenase-like"/>
    <property type="match status" value="1"/>
</dbReference>
<evidence type="ECO:0000256" key="1">
    <source>
        <dbReference type="ARBA" id="ARBA00005656"/>
    </source>
</evidence>
<keyword evidence="3" id="KW-0012">Acyltransferase</keyword>
<dbReference type="AlphaFoldDB" id="A0A1G9LN08"/>
<keyword evidence="2 5" id="KW-0808">Transferase</keyword>
<sequence>MKQLKDLLQTMPERNMPTVAVVQAADEEVLTAVRFGLERRLCQFILYGDSSFIRNFFEEAGVDTQNGLRIVEATTSELAAKQAVKDVSNGVADVVMKGNIDTSTLLKAVLDKQDGLRTESVLSHVALFEIPGREHCILLTDAAMNIAPDLETKTSIVRNAVHVAKSIGIDLPKVAALAAVEKVNRAMPATVDAAKLSEMQKNGEITGCLLDGPLAFDVAVSAEAAAQKNIESDTAGCADVLLVPTIETGNALYKSFIYFAGAKVAAVIAGARAPIVLTSRSDTAENKLFSLALALRTLQ</sequence>
<evidence type="ECO:0000313" key="6">
    <source>
        <dbReference type="Proteomes" id="UP000182347"/>
    </source>
</evidence>
<evidence type="ECO:0000259" key="4">
    <source>
        <dbReference type="Pfam" id="PF01515"/>
    </source>
</evidence>
<dbReference type="NCBIfam" id="NF006045">
    <property type="entry name" value="PRK08190.1"/>
    <property type="match status" value="1"/>
</dbReference>
<dbReference type="Pfam" id="PF01515">
    <property type="entry name" value="PTA_PTB"/>
    <property type="match status" value="1"/>
</dbReference>
<dbReference type="GO" id="GO:0016746">
    <property type="term" value="F:acyltransferase activity"/>
    <property type="evidence" value="ECO:0007669"/>
    <property type="project" value="UniProtKB-KW"/>
</dbReference>
<name>A0A1G9LN08_9BACI</name>
<proteinExistence type="inferred from homology"/>
<gene>
    <name evidence="5" type="ORF">SAMN05216244_0191</name>
</gene>
<dbReference type="PANTHER" id="PTHR43356">
    <property type="entry name" value="PHOSPHATE ACETYLTRANSFERASE"/>
    <property type="match status" value="1"/>
</dbReference>
<organism evidence="5 6">
    <name type="scientific">Sediminibacillus halophilus</name>
    <dbReference type="NCBI Taxonomy" id="482461"/>
    <lineage>
        <taxon>Bacteria</taxon>
        <taxon>Bacillati</taxon>
        <taxon>Bacillota</taxon>
        <taxon>Bacilli</taxon>
        <taxon>Bacillales</taxon>
        <taxon>Bacillaceae</taxon>
        <taxon>Sediminibacillus</taxon>
    </lineage>
</organism>
<comment type="similarity">
    <text evidence="1">Belongs to the phosphate acetyltransferase and butyryltransferase family.</text>
</comment>
<reference evidence="6" key="1">
    <citation type="submission" date="2016-10" db="EMBL/GenBank/DDBJ databases">
        <authorList>
            <person name="Varghese N."/>
            <person name="Submissions S."/>
        </authorList>
    </citation>
    <scope>NUCLEOTIDE SEQUENCE [LARGE SCALE GENOMIC DNA]</scope>
    <source>
        <strain evidence="6">CGMCC 1.6199</strain>
    </source>
</reference>
<dbReference type="InterPro" id="IPR012147">
    <property type="entry name" value="P_Ac_Bu_trans"/>
</dbReference>